<dbReference type="HOGENOM" id="CLU_000688_16_2_3"/>
<dbReference type="GO" id="GO:0030163">
    <property type="term" value="P:protein catabolic process"/>
    <property type="evidence" value="ECO:0007669"/>
    <property type="project" value="UniProtKB-UniRule"/>
</dbReference>
<dbReference type="eggNOG" id="COG0465">
    <property type="taxonomic scope" value="Bacteria"/>
</dbReference>
<dbReference type="GO" id="GO:0004222">
    <property type="term" value="F:metalloendopeptidase activity"/>
    <property type="evidence" value="ECO:0007669"/>
    <property type="project" value="InterPro"/>
</dbReference>
<evidence type="ECO:0000256" key="13">
    <source>
        <dbReference type="ARBA" id="ARBA00060402"/>
    </source>
</evidence>
<evidence type="ECO:0000256" key="5">
    <source>
        <dbReference type="ARBA" id="ARBA00022741"/>
    </source>
</evidence>
<dbReference type="InterPro" id="IPR041569">
    <property type="entry name" value="AAA_lid_3"/>
</dbReference>
<dbReference type="InterPro" id="IPR000642">
    <property type="entry name" value="Peptidase_M41"/>
</dbReference>
<evidence type="ECO:0000256" key="11">
    <source>
        <dbReference type="ARBA" id="ARBA00023078"/>
    </source>
</evidence>
<comment type="function">
    <text evidence="15">Acts as a processive, ATP-dependent zinc metallopeptidase for both cytoplasmic and membrane proteins. Plays a role in the quality control of integral membrane proteins.</text>
</comment>
<comment type="caution">
    <text evidence="15">Lacks conserved residue(s) required for the propagation of feature annotation.</text>
</comment>
<comment type="subcellular location">
    <subcellularLocation>
        <location evidence="13 15">Cellular thylakoid membrane</location>
        <topology evidence="13 15">Multi-pass membrane protein</topology>
        <orientation evidence="13 15">Stromal side</orientation>
    </subcellularLocation>
</comment>
<dbReference type="GO" id="GO:0031676">
    <property type="term" value="C:plasma membrane-derived thylakoid membrane"/>
    <property type="evidence" value="ECO:0007669"/>
    <property type="project" value="UniProtKB-SubCell"/>
</dbReference>
<feature type="binding site" evidence="15">
    <location>
        <position position="472"/>
    </location>
    <ligand>
        <name>Zn(2+)</name>
        <dbReference type="ChEBI" id="CHEBI:29105"/>
        <note>catalytic</note>
    </ligand>
</feature>
<dbReference type="HAMAP" id="MF_01458">
    <property type="entry name" value="FtsH"/>
    <property type="match status" value="1"/>
</dbReference>
<keyword evidence="5 15" id="KW-0547">Nucleotide-binding</keyword>
<dbReference type="PROSITE" id="PS00674">
    <property type="entry name" value="AAA"/>
    <property type="match status" value="1"/>
</dbReference>
<keyword evidence="8 15" id="KW-0067">ATP-binding</keyword>
<evidence type="ECO:0000256" key="2">
    <source>
        <dbReference type="ARBA" id="ARBA00022670"/>
    </source>
</evidence>
<keyword evidence="12 15" id="KW-0472">Membrane</keyword>
<feature type="binding site" evidence="15">
    <location>
        <position position="545"/>
    </location>
    <ligand>
        <name>Zn(2+)</name>
        <dbReference type="ChEBI" id="CHEBI:29105"/>
        <note>catalytic</note>
    </ligand>
</feature>
<dbReference type="Pfam" id="PF01434">
    <property type="entry name" value="Peptidase_M41"/>
    <property type="match status" value="1"/>
</dbReference>
<dbReference type="Pfam" id="PF06480">
    <property type="entry name" value="FtsH_ext"/>
    <property type="match status" value="1"/>
</dbReference>
<feature type="compositionally biased region" description="Polar residues" evidence="17">
    <location>
        <begin position="88"/>
        <end position="115"/>
    </location>
</feature>
<dbReference type="InterPro" id="IPR003593">
    <property type="entry name" value="AAA+_ATPase"/>
</dbReference>
<dbReference type="Gene3D" id="3.30.720.210">
    <property type="match status" value="1"/>
</dbReference>
<comment type="cofactor">
    <cofactor evidence="15">
        <name>Zn(2+)</name>
        <dbReference type="ChEBI" id="CHEBI:29105"/>
    </cofactor>
    <text evidence="15">Binds 1 zinc ion per subunit.</text>
</comment>
<dbReference type="GO" id="GO:0005524">
    <property type="term" value="F:ATP binding"/>
    <property type="evidence" value="ECO:0007669"/>
    <property type="project" value="UniProtKB-UniRule"/>
</dbReference>
<sequence length="667" mass="72489">MTIKNKWQPPRIPPLGSLLLILAGVSFVAYLFWPRSQSLSDIPITPYSTFLEQVDEGEVKQVKIADNIILYKLKPPIASLPDDLIPNNPLQSSQKGNNPFYSSPNASEETSESQPGQIFATIPLNDPQLPQLLREKGVSFEAAPPPQNGWLMTLLAWVVPPLILVAAMQYFVNRNDDTRQSLLFNKNKAKVYVEGETEKITFANVAGAEEAKTELVEIVEFLKDPGRFSRIGARIPKGVLLVGPPGTGKTLLAKAVAGEAGVTFFSISASEFIELFVGTGAARVRDLFKQAKEQAPCIIFIDELDAIGKSRASGGAMSGGSDEREQTLNQLLTEMDGFSVGEATVIVLAATNRPETLDSALLRPGRFDRQVLVDRPDLAGRMAILEVYARKIPLADDVDLKALATQTPGFAGADLANLVNEAALLAARKQQEKVSQADFKEAIERVVAGLEKKSRVLNEQEKRIVAYHEVGHALVGAVMPGGGKVEKISIVPRGMSALGYTLKLPTEDRFLMTDAEFRQQIAMLLGGRAAEAIVFGSVTNGASDDLRRATDIAERMVTTYGMSKILGPLAYDKGASANFLSNGNGSIRRPVSDETAKAIDEEVKQIVEGGYQQALAILTQNRELLERISQQLLQTEVIEGEQLHGLLNQASFVDDSWLDSNSHLSKV</sequence>
<dbReference type="STRING" id="65393.PCC7424_4275"/>
<feature type="transmembrane region" description="Helical" evidence="15">
    <location>
        <begin position="12"/>
        <end position="33"/>
    </location>
</feature>
<evidence type="ECO:0000256" key="1">
    <source>
        <dbReference type="ARBA" id="ARBA00010044"/>
    </source>
</evidence>
<dbReference type="AlphaFoldDB" id="B7K6U5"/>
<dbReference type="GO" id="GO:0006508">
    <property type="term" value="P:proteolysis"/>
    <property type="evidence" value="ECO:0007669"/>
    <property type="project" value="UniProtKB-KW"/>
</dbReference>
<dbReference type="InterPro" id="IPR003960">
    <property type="entry name" value="ATPase_AAA_CS"/>
</dbReference>
<dbReference type="InterPro" id="IPR011546">
    <property type="entry name" value="Pept_M41_FtsH_extracell"/>
</dbReference>
<dbReference type="PANTHER" id="PTHR23076:SF113">
    <property type="entry name" value="ATP-DEPENDENT ZINC METALLOPROTEASE FTSH 1, CHLOROPLASTIC-RELATED"/>
    <property type="match status" value="1"/>
</dbReference>
<dbReference type="GO" id="GO:0008270">
    <property type="term" value="F:zinc ion binding"/>
    <property type="evidence" value="ECO:0007669"/>
    <property type="project" value="UniProtKB-UniRule"/>
</dbReference>
<feature type="region of interest" description="Disordered" evidence="17">
    <location>
        <begin position="84"/>
        <end position="115"/>
    </location>
</feature>
<evidence type="ECO:0000259" key="18">
    <source>
        <dbReference type="SMART" id="SM00382"/>
    </source>
</evidence>
<evidence type="ECO:0000256" key="7">
    <source>
        <dbReference type="ARBA" id="ARBA00022833"/>
    </source>
</evidence>
<dbReference type="CDD" id="cd19501">
    <property type="entry name" value="RecA-like_FtsH"/>
    <property type="match status" value="1"/>
</dbReference>
<keyword evidence="20" id="KW-1185">Reference proteome</keyword>
<keyword evidence="11 15" id="KW-0793">Thylakoid</keyword>
<dbReference type="NCBIfam" id="TIGR01241">
    <property type="entry name" value="FtsH_fam"/>
    <property type="match status" value="1"/>
</dbReference>
<dbReference type="PANTHER" id="PTHR23076">
    <property type="entry name" value="METALLOPROTEASE M41 FTSH"/>
    <property type="match status" value="1"/>
</dbReference>
<evidence type="ECO:0000256" key="9">
    <source>
        <dbReference type="ARBA" id="ARBA00022989"/>
    </source>
</evidence>
<keyword evidence="3 15" id="KW-0812">Transmembrane</keyword>
<dbReference type="Gene3D" id="3.40.50.300">
    <property type="entry name" value="P-loop containing nucleotide triphosphate hydrolases"/>
    <property type="match status" value="1"/>
</dbReference>
<name>B7K6U5_GLOC7</name>
<keyword evidence="4 15" id="KW-0479">Metal-binding</keyword>
<dbReference type="InterPro" id="IPR003959">
    <property type="entry name" value="ATPase_AAA_core"/>
</dbReference>
<evidence type="ECO:0000256" key="10">
    <source>
        <dbReference type="ARBA" id="ARBA00023049"/>
    </source>
</evidence>
<evidence type="ECO:0000256" key="14">
    <source>
        <dbReference type="ARBA" id="ARBA00061570"/>
    </source>
</evidence>
<dbReference type="Pfam" id="PF00004">
    <property type="entry name" value="AAA"/>
    <property type="match status" value="1"/>
</dbReference>
<reference evidence="20" key="1">
    <citation type="journal article" date="2011" name="MBio">
        <title>Novel metabolic attributes of the genus Cyanothece, comprising a group of unicellular nitrogen-fixing Cyanobacteria.</title>
        <authorList>
            <person name="Bandyopadhyay A."/>
            <person name="Elvitigala T."/>
            <person name="Welsh E."/>
            <person name="Stockel J."/>
            <person name="Liberton M."/>
            <person name="Min H."/>
            <person name="Sherman L.A."/>
            <person name="Pakrasi H.B."/>
        </authorList>
    </citation>
    <scope>NUCLEOTIDE SEQUENCE [LARGE SCALE GENOMIC DNA]</scope>
    <source>
        <strain evidence="20">PCC 7424</strain>
    </source>
</reference>
<protein>
    <recommendedName>
        <fullName evidence="15">ATP-dependent zinc metalloprotease FtsH</fullName>
        <ecNumber evidence="15">3.4.24.-</ecNumber>
    </recommendedName>
</protein>
<feature type="active site" evidence="15">
    <location>
        <position position="469"/>
    </location>
</feature>
<keyword evidence="9 15" id="KW-1133">Transmembrane helix</keyword>
<dbReference type="InterPro" id="IPR037219">
    <property type="entry name" value="Peptidase_M41-like"/>
</dbReference>
<dbReference type="EMBL" id="CP001291">
    <property type="protein sequence ID" value="ACK72644.1"/>
    <property type="molecule type" value="Genomic_DNA"/>
</dbReference>
<dbReference type="RefSeq" id="WP_015956229.1">
    <property type="nucleotide sequence ID" value="NC_011729.1"/>
</dbReference>
<organism evidence="19 20">
    <name type="scientific">Gloeothece citriformis (strain PCC 7424)</name>
    <name type="common">Cyanothece sp. (strain PCC 7424)</name>
    <dbReference type="NCBI Taxonomy" id="65393"/>
    <lineage>
        <taxon>Bacteria</taxon>
        <taxon>Bacillati</taxon>
        <taxon>Cyanobacteriota</taxon>
        <taxon>Cyanophyceae</taxon>
        <taxon>Oscillatoriophycideae</taxon>
        <taxon>Chroococcales</taxon>
        <taxon>Aphanothecaceae</taxon>
        <taxon>Gloeothece</taxon>
        <taxon>Gloeothece citriformis</taxon>
    </lineage>
</organism>
<evidence type="ECO:0000313" key="20">
    <source>
        <dbReference type="Proteomes" id="UP000002384"/>
    </source>
</evidence>
<dbReference type="GO" id="GO:0004176">
    <property type="term" value="F:ATP-dependent peptidase activity"/>
    <property type="evidence" value="ECO:0007669"/>
    <property type="project" value="InterPro"/>
</dbReference>
<keyword evidence="6 15" id="KW-0378">Hydrolase</keyword>
<keyword evidence="7 15" id="KW-0862">Zinc</keyword>
<evidence type="ECO:0000256" key="15">
    <source>
        <dbReference type="HAMAP-Rule" id="MF_01458"/>
    </source>
</evidence>
<gene>
    <name evidence="15" type="primary">ftsH</name>
    <name evidence="19" type="ordered locus">PCC7424_4275</name>
</gene>
<dbReference type="GO" id="GO:0016887">
    <property type="term" value="F:ATP hydrolysis activity"/>
    <property type="evidence" value="ECO:0007669"/>
    <property type="project" value="UniProtKB-UniRule"/>
</dbReference>
<keyword evidence="10 15" id="KW-0482">Metalloprotease</keyword>
<dbReference type="MEROPS" id="M41.021"/>
<evidence type="ECO:0000256" key="3">
    <source>
        <dbReference type="ARBA" id="ARBA00022692"/>
    </source>
</evidence>
<dbReference type="Proteomes" id="UP000002384">
    <property type="component" value="Chromosome"/>
</dbReference>
<dbReference type="FunFam" id="1.20.58.760:FF:000001">
    <property type="entry name" value="ATP-dependent zinc metalloprotease FtsH"/>
    <property type="match status" value="1"/>
</dbReference>
<dbReference type="InterPro" id="IPR027417">
    <property type="entry name" value="P-loop_NTPase"/>
</dbReference>
<comment type="subunit">
    <text evidence="15">Homohexamer.</text>
</comment>
<dbReference type="SMART" id="SM00382">
    <property type="entry name" value="AAA"/>
    <property type="match status" value="1"/>
</dbReference>
<feature type="binding site" evidence="15">
    <location>
        <position position="468"/>
    </location>
    <ligand>
        <name>Zn(2+)</name>
        <dbReference type="ChEBI" id="CHEBI:29105"/>
        <note>catalytic</note>
    </ligand>
</feature>
<feature type="binding site" evidence="15">
    <location>
        <begin position="243"/>
        <end position="250"/>
    </location>
    <ligand>
        <name>ATP</name>
        <dbReference type="ChEBI" id="CHEBI:30616"/>
    </ligand>
</feature>
<accession>B7K6U5</accession>
<dbReference type="Gene3D" id="1.20.58.760">
    <property type="entry name" value="Peptidase M41"/>
    <property type="match status" value="1"/>
</dbReference>
<evidence type="ECO:0000256" key="16">
    <source>
        <dbReference type="RuleBase" id="RU003651"/>
    </source>
</evidence>
<dbReference type="FunFam" id="1.10.8.60:FF:000001">
    <property type="entry name" value="ATP-dependent zinc metalloprotease FtsH"/>
    <property type="match status" value="1"/>
</dbReference>
<evidence type="ECO:0000256" key="6">
    <source>
        <dbReference type="ARBA" id="ARBA00022801"/>
    </source>
</evidence>
<dbReference type="InterPro" id="IPR005936">
    <property type="entry name" value="FtsH"/>
</dbReference>
<proteinExistence type="inferred from homology"/>
<evidence type="ECO:0000256" key="8">
    <source>
        <dbReference type="ARBA" id="ARBA00022840"/>
    </source>
</evidence>
<evidence type="ECO:0000256" key="12">
    <source>
        <dbReference type="ARBA" id="ARBA00023136"/>
    </source>
</evidence>
<comment type="similarity">
    <text evidence="16">Belongs to the AAA ATPase family.</text>
</comment>
<dbReference type="EC" id="3.4.24.-" evidence="15"/>
<dbReference type="FunFam" id="3.40.50.300:FF:000001">
    <property type="entry name" value="ATP-dependent zinc metalloprotease FtsH"/>
    <property type="match status" value="1"/>
</dbReference>
<dbReference type="SUPFAM" id="SSF52540">
    <property type="entry name" value="P-loop containing nucleoside triphosphate hydrolases"/>
    <property type="match status" value="1"/>
</dbReference>
<dbReference type="SUPFAM" id="SSF140990">
    <property type="entry name" value="FtsH protease domain-like"/>
    <property type="match status" value="1"/>
</dbReference>
<evidence type="ECO:0000256" key="4">
    <source>
        <dbReference type="ARBA" id="ARBA00022723"/>
    </source>
</evidence>
<dbReference type="OrthoDB" id="568406at2"/>
<feature type="domain" description="AAA+ ATPase" evidence="18">
    <location>
        <begin position="235"/>
        <end position="377"/>
    </location>
</feature>
<dbReference type="Pfam" id="PF17862">
    <property type="entry name" value="AAA_lid_3"/>
    <property type="match status" value="1"/>
</dbReference>
<comment type="similarity">
    <text evidence="14 15">In the central section; belongs to the AAA ATPase family.</text>
</comment>
<evidence type="ECO:0000256" key="17">
    <source>
        <dbReference type="SAM" id="MobiDB-lite"/>
    </source>
</evidence>
<dbReference type="Gene3D" id="1.10.8.60">
    <property type="match status" value="1"/>
</dbReference>
<comment type="similarity">
    <text evidence="1 15">In the C-terminal section; belongs to the peptidase M41 family.</text>
</comment>
<dbReference type="KEGG" id="cyc:PCC7424_4275"/>
<evidence type="ECO:0000313" key="19">
    <source>
        <dbReference type="EMBL" id="ACK72644.1"/>
    </source>
</evidence>
<keyword evidence="2 15" id="KW-0645">Protease</keyword>